<sequence length="124" mass="13865">MGSLNVLKCRHVRITVYHPESSGVVEDSPQCVVEPLLALPPVLLGFRNILKVGLETTLAQLVYGCIPRLSNESVYPSSIKPVGYEKNVALSANRMRRLRPVQPRERSSLVHSQQKLSFCSHLFI</sequence>
<proteinExistence type="predicted"/>
<accession>A0A8T0D5R9</accession>
<protein>
    <submittedName>
        <fullName evidence="1">Uncharacterized protein</fullName>
    </submittedName>
</protein>
<keyword evidence="2" id="KW-1185">Reference proteome</keyword>
<gene>
    <name evidence="1" type="ORF">P879_11601</name>
</gene>
<dbReference type="OrthoDB" id="10056584at2759"/>
<dbReference type="EMBL" id="JTDF01015973">
    <property type="protein sequence ID" value="KAF8562912.1"/>
    <property type="molecule type" value="Genomic_DNA"/>
</dbReference>
<evidence type="ECO:0000313" key="2">
    <source>
        <dbReference type="Proteomes" id="UP000699462"/>
    </source>
</evidence>
<reference evidence="1 2" key="1">
    <citation type="submission" date="2019-07" db="EMBL/GenBank/DDBJ databases">
        <title>Annotation for the trematode Paragonimus westermani.</title>
        <authorList>
            <person name="Choi Y.-J."/>
        </authorList>
    </citation>
    <scope>NUCLEOTIDE SEQUENCE [LARGE SCALE GENOMIC DNA]</scope>
    <source>
        <strain evidence="1">180907_Pwestermani</strain>
    </source>
</reference>
<evidence type="ECO:0000313" key="1">
    <source>
        <dbReference type="EMBL" id="KAF8562912.1"/>
    </source>
</evidence>
<dbReference type="AlphaFoldDB" id="A0A8T0D5R9"/>
<dbReference type="Proteomes" id="UP000699462">
    <property type="component" value="Unassembled WGS sequence"/>
</dbReference>
<comment type="caution">
    <text evidence="1">The sequence shown here is derived from an EMBL/GenBank/DDBJ whole genome shotgun (WGS) entry which is preliminary data.</text>
</comment>
<name>A0A8T0D5R9_9TREM</name>
<organism evidence="1 2">
    <name type="scientific">Paragonimus westermani</name>
    <dbReference type="NCBI Taxonomy" id="34504"/>
    <lineage>
        <taxon>Eukaryota</taxon>
        <taxon>Metazoa</taxon>
        <taxon>Spiralia</taxon>
        <taxon>Lophotrochozoa</taxon>
        <taxon>Platyhelminthes</taxon>
        <taxon>Trematoda</taxon>
        <taxon>Digenea</taxon>
        <taxon>Plagiorchiida</taxon>
        <taxon>Troglotremata</taxon>
        <taxon>Troglotrematidae</taxon>
        <taxon>Paragonimus</taxon>
    </lineage>
</organism>